<reference evidence="5 6" key="1">
    <citation type="journal article" date="2016" name="Genome Biol. Evol.">
        <title>Gene Family Evolution Reflects Adaptation to Soil Environmental Stressors in the Genome of the Collembolan Orchesella cincta.</title>
        <authorList>
            <person name="Faddeeva-Vakhrusheva A."/>
            <person name="Derks M.F."/>
            <person name="Anvar S.Y."/>
            <person name="Agamennone V."/>
            <person name="Suring W."/>
            <person name="Smit S."/>
            <person name="van Straalen N.M."/>
            <person name="Roelofs D."/>
        </authorList>
    </citation>
    <scope>NUCLEOTIDE SEQUENCE [LARGE SCALE GENOMIC DNA]</scope>
    <source>
        <tissue evidence="5">Mixed pool</tissue>
    </source>
</reference>
<accession>A0A1D2MGU8</accession>
<name>A0A1D2MGU8_ORCCI</name>
<keyword evidence="2 3" id="KW-0342">GTP-binding</keyword>
<evidence type="ECO:0000313" key="5">
    <source>
        <dbReference type="EMBL" id="ODM92230.1"/>
    </source>
</evidence>
<dbReference type="GO" id="GO:0005525">
    <property type="term" value="F:GTP binding"/>
    <property type="evidence" value="ECO:0007669"/>
    <property type="project" value="UniProtKB-KW"/>
</dbReference>
<dbReference type="InterPro" id="IPR006689">
    <property type="entry name" value="Small_GTPase_ARF/SAR"/>
</dbReference>
<dbReference type="PROSITE" id="PS51417">
    <property type="entry name" value="ARF"/>
    <property type="match status" value="1"/>
</dbReference>
<protein>
    <submittedName>
        <fullName evidence="5">ADP-ribosylation factor-like protein 16</fullName>
    </submittedName>
</protein>
<dbReference type="PANTHER" id="PTHR46688">
    <property type="entry name" value="ADP-RIBOSYLATION FACTOR-LIKE PROTEIN 16"/>
    <property type="match status" value="1"/>
</dbReference>
<dbReference type="GO" id="GO:0003924">
    <property type="term" value="F:GTPase activity"/>
    <property type="evidence" value="ECO:0007669"/>
    <property type="project" value="InterPro"/>
</dbReference>
<dbReference type="OMA" id="ETTFSMP"/>
<keyword evidence="1 3" id="KW-0547">Nucleotide-binding</keyword>
<evidence type="ECO:0000256" key="1">
    <source>
        <dbReference type="ARBA" id="ARBA00022741"/>
    </source>
</evidence>
<feature type="binding site" evidence="4">
    <location>
        <position position="34"/>
    </location>
    <ligand>
        <name>Mg(2+)</name>
        <dbReference type="ChEBI" id="CHEBI:18420"/>
    </ligand>
</feature>
<dbReference type="Pfam" id="PF00025">
    <property type="entry name" value="Arf"/>
    <property type="match status" value="1"/>
</dbReference>
<proteinExistence type="predicted"/>
<dbReference type="PANTHER" id="PTHR46688:SF1">
    <property type="entry name" value="ADP-RIBOSYLATION FACTOR-LIKE PROTEIN 16"/>
    <property type="match status" value="1"/>
</dbReference>
<dbReference type="OrthoDB" id="365445at2759"/>
<keyword evidence="4" id="KW-0479">Metal-binding</keyword>
<evidence type="ECO:0000313" key="6">
    <source>
        <dbReference type="Proteomes" id="UP000094527"/>
    </source>
</evidence>
<keyword evidence="4" id="KW-0460">Magnesium</keyword>
<sequence length="201" mass="22185">MACLCIGPISSGKTMLLKRLQGIEVDESTSTVETVGSNIVQIAKVSSVGNDGESKKSGSMSAKEEEKNFVGIREVGGSMSPLWPSYYSPYKPIVYVIDSSNLFQVSISTVHLMEILSHEKLIRCRVLIVLAKNDLTDTKKLNLLKFMMRLDNIINQAGKRVTLLESSSITGDGVEEIRKWIVENTAFSARLNQIEKGMVKI</sequence>
<dbReference type="STRING" id="48709.A0A1D2MGU8"/>
<dbReference type="Gene3D" id="3.40.50.300">
    <property type="entry name" value="P-loop containing nucleotide triphosphate hydrolases"/>
    <property type="match status" value="1"/>
</dbReference>
<dbReference type="InterPro" id="IPR027417">
    <property type="entry name" value="P-loop_NTPase"/>
</dbReference>
<feature type="binding site" evidence="3">
    <location>
        <position position="77"/>
    </location>
    <ligand>
        <name>GTP</name>
        <dbReference type="ChEBI" id="CHEBI:37565"/>
    </ligand>
</feature>
<organism evidence="5 6">
    <name type="scientific">Orchesella cincta</name>
    <name type="common">Springtail</name>
    <name type="synonym">Podura cincta</name>
    <dbReference type="NCBI Taxonomy" id="48709"/>
    <lineage>
        <taxon>Eukaryota</taxon>
        <taxon>Metazoa</taxon>
        <taxon>Ecdysozoa</taxon>
        <taxon>Arthropoda</taxon>
        <taxon>Hexapoda</taxon>
        <taxon>Collembola</taxon>
        <taxon>Entomobryomorpha</taxon>
        <taxon>Entomobryoidea</taxon>
        <taxon>Orchesellidae</taxon>
        <taxon>Orchesellinae</taxon>
        <taxon>Orchesella</taxon>
    </lineage>
</organism>
<dbReference type="EMBL" id="LJIJ01001292">
    <property type="protein sequence ID" value="ODM92230.1"/>
    <property type="molecule type" value="Genomic_DNA"/>
</dbReference>
<evidence type="ECO:0000256" key="4">
    <source>
        <dbReference type="PIRSR" id="PIRSR606689-2"/>
    </source>
</evidence>
<dbReference type="SUPFAM" id="SSF52540">
    <property type="entry name" value="P-loop containing nucleoside triphosphate hydrolases"/>
    <property type="match status" value="1"/>
</dbReference>
<evidence type="ECO:0000256" key="2">
    <source>
        <dbReference type="ARBA" id="ARBA00023134"/>
    </source>
</evidence>
<feature type="binding site" evidence="4">
    <location>
        <position position="14"/>
    </location>
    <ligand>
        <name>Mg(2+)</name>
        <dbReference type="ChEBI" id="CHEBI:18420"/>
    </ligand>
</feature>
<feature type="binding site" evidence="3">
    <location>
        <begin position="7"/>
        <end position="14"/>
    </location>
    <ligand>
        <name>GTP</name>
        <dbReference type="ChEBI" id="CHEBI:37565"/>
    </ligand>
</feature>
<keyword evidence="6" id="KW-1185">Reference proteome</keyword>
<dbReference type="Proteomes" id="UP000094527">
    <property type="component" value="Unassembled WGS sequence"/>
</dbReference>
<dbReference type="GO" id="GO:0046872">
    <property type="term" value="F:metal ion binding"/>
    <property type="evidence" value="ECO:0007669"/>
    <property type="project" value="UniProtKB-KW"/>
</dbReference>
<dbReference type="AlphaFoldDB" id="A0A1D2MGU8"/>
<evidence type="ECO:0000256" key="3">
    <source>
        <dbReference type="PIRSR" id="PIRSR606689-1"/>
    </source>
</evidence>
<gene>
    <name evidence="5" type="ORF">Ocin01_14454</name>
</gene>
<comment type="caution">
    <text evidence="5">The sequence shown here is derived from an EMBL/GenBank/DDBJ whole genome shotgun (WGS) entry which is preliminary data.</text>
</comment>